<dbReference type="EMBL" id="JAOEEO010000001">
    <property type="protein sequence ID" value="MDH0563429.1"/>
    <property type="molecule type" value="Genomic_DNA"/>
</dbReference>
<reference evidence="4" key="1">
    <citation type="submission" date="2022-09" db="EMBL/GenBank/DDBJ databases">
        <title>Intensive care unit water sources are persistently colonized with multi-drug resistant bacteria and are the site of extensive horizontal gene transfer of antibiotic resistance genes.</title>
        <authorList>
            <person name="Diorio-Toth L."/>
        </authorList>
    </citation>
    <scope>NUCLEOTIDE SEQUENCE</scope>
    <source>
        <strain evidence="4">GD04005</strain>
    </source>
</reference>
<organism evidence="4 5">
    <name type="scientific">Acinetobacter courvalinii</name>
    <dbReference type="NCBI Taxonomy" id="280147"/>
    <lineage>
        <taxon>Bacteria</taxon>
        <taxon>Pseudomonadati</taxon>
        <taxon>Pseudomonadota</taxon>
        <taxon>Gammaproteobacteria</taxon>
        <taxon>Moraxellales</taxon>
        <taxon>Moraxellaceae</taxon>
        <taxon>Acinetobacter</taxon>
    </lineage>
</organism>
<evidence type="ECO:0000259" key="3">
    <source>
        <dbReference type="Pfam" id="PF07992"/>
    </source>
</evidence>
<name>A0AA42I723_9GAMM</name>
<evidence type="ECO:0000256" key="2">
    <source>
        <dbReference type="ARBA" id="ARBA00023002"/>
    </source>
</evidence>
<dbReference type="PRINTS" id="PR00469">
    <property type="entry name" value="PNDRDTASEII"/>
</dbReference>
<feature type="domain" description="FAD/NAD(P)-binding" evidence="3">
    <location>
        <begin position="3"/>
        <end position="279"/>
    </location>
</feature>
<sequence length="293" mass="31676">MQYDVLIIGGSYAGLAAALPLARARRKVLIIDAGKRRNRFAEYSHGFLTQDGTRASEIAQIAKQQVLAYETVDWQNGSVERVEKIEEGFAVCVDATHSITTKCLIIAAGITDQLPDIAGLAERWGKTVFHCPYCHGYELNQGKIGIIGSSEHAVHLAMMLPDWGETTLFLNDYPVDAELLEQLKVRGVVIEQRLIQKIIGQSEVLLADGTVIQLEGIFATTKCSIAQDWIFKLGCEIEQNAMGEAIKTNAMKETSIAGIFACGDVARLGGSVSLAVGDGTLAGVAAHRSLIFV</sequence>
<comment type="caution">
    <text evidence="4">The sequence shown here is derived from an EMBL/GenBank/DDBJ whole genome shotgun (WGS) entry which is preliminary data.</text>
</comment>
<dbReference type="AlphaFoldDB" id="A0AA42I723"/>
<dbReference type="Pfam" id="PF07992">
    <property type="entry name" value="Pyr_redox_2"/>
    <property type="match status" value="1"/>
</dbReference>
<proteinExistence type="predicted"/>
<dbReference type="InterPro" id="IPR050097">
    <property type="entry name" value="Ferredoxin-NADP_redctase_2"/>
</dbReference>
<keyword evidence="2" id="KW-0560">Oxidoreductase</keyword>
<gene>
    <name evidence="4" type="ORF">N7644_06960</name>
</gene>
<dbReference type="InterPro" id="IPR023753">
    <property type="entry name" value="FAD/NAD-binding_dom"/>
</dbReference>
<dbReference type="InterPro" id="IPR036188">
    <property type="entry name" value="FAD/NAD-bd_sf"/>
</dbReference>
<dbReference type="SUPFAM" id="SSF51905">
    <property type="entry name" value="FAD/NAD(P)-binding domain"/>
    <property type="match status" value="1"/>
</dbReference>
<evidence type="ECO:0000313" key="5">
    <source>
        <dbReference type="Proteomes" id="UP001159329"/>
    </source>
</evidence>
<dbReference type="Gene3D" id="3.50.50.60">
    <property type="entry name" value="FAD/NAD(P)-binding domain"/>
    <property type="match status" value="2"/>
</dbReference>
<evidence type="ECO:0000313" key="4">
    <source>
        <dbReference type="EMBL" id="MDH0563429.1"/>
    </source>
</evidence>
<dbReference type="PRINTS" id="PR00368">
    <property type="entry name" value="FADPNR"/>
</dbReference>
<protein>
    <submittedName>
        <fullName evidence="4">NAD(P)/FAD-dependent oxidoreductase</fullName>
    </submittedName>
</protein>
<dbReference type="Proteomes" id="UP001159329">
    <property type="component" value="Unassembled WGS sequence"/>
</dbReference>
<evidence type="ECO:0000256" key="1">
    <source>
        <dbReference type="ARBA" id="ARBA00022630"/>
    </source>
</evidence>
<dbReference type="GO" id="GO:0016491">
    <property type="term" value="F:oxidoreductase activity"/>
    <property type="evidence" value="ECO:0007669"/>
    <property type="project" value="UniProtKB-KW"/>
</dbReference>
<dbReference type="PANTHER" id="PTHR48105">
    <property type="entry name" value="THIOREDOXIN REDUCTASE 1-RELATED-RELATED"/>
    <property type="match status" value="1"/>
</dbReference>
<accession>A0AA42I723</accession>
<keyword evidence="1" id="KW-0285">Flavoprotein</keyword>
<dbReference type="RefSeq" id="WP_279694915.1">
    <property type="nucleotide sequence ID" value="NZ_JAOEEO010000001.1"/>
</dbReference>